<evidence type="ECO:0000313" key="2">
    <source>
        <dbReference type="Proteomes" id="UP000242849"/>
    </source>
</evidence>
<dbReference type="AlphaFoldDB" id="A0A1H4QZP8"/>
<name>A0A1H4QZP8_PSEAG</name>
<evidence type="ECO:0000313" key="1">
    <source>
        <dbReference type="EMBL" id="SEC25160.1"/>
    </source>
</evidence>
<dbReference type="Proteomes" id="UP000242849">
    <property type="component" value="Unassembled WGS sequence"/>
</dbReference>
<sequence>MPNPAYLSNNTGDSQLPSANGPAAYALSPATSSHHYEFRSAVVGHANLWIVNFGQMLDNTLQSADVQQAFGRLEARQSADLPLLSFELQEYRFADFRAYITLKVNVSADEQQLFSKTYKVEGKSQGGKMFWGGSFAMKNAIQQSTKLALDDILREFIQDYNQLNLAQK</sequence>
<dbReference type="RefSeq" id="WP_244161070.1">
    <property type="nucleotide sequence ID" value="NZ_CP156749.1"/>
</dbReference>
<accession>A0A1H4QZP8</accession>
<evidence type="ECO:0008006" key="3">
    <source>
        <dbReference type="Google" id="ProtNLM"/>
    </source>
</evidence>
<proteinExistence type="predicted"/>
<gene>
    <name evidence="1" type="ORF">SAMN05421553_0565</name>
</gene>
<protein>
    <recommendedName>
        <fullName evidence="3">Lipoprotein</fullName>
    </recommendedName>
</protein>
<keyword evidence="2" id="KW-1185">Reference proteome</keyword>
<organism evidence="1 2">
    <name type="scientific">Pseudomonas anguilliseptica</name>
    <dbReference type="NCBI Taxonomy" id="53406"/>
    <lineage>
        <taxon>Bacteria</taxon>
        <taxon>Pseudomonadati</taxon>
        <taxon>Pseudomonadota</taxon>
        <taxon>Gammaproteobacteria</taxon>
        <taxon>Pseudomonadales</taxon>
        <taxon>Pseudomonadaceae</taxon>
        <taxon>Pseudomonas</taxon>
    </lineage>
</organism>
<reference evidence="2" key="1">
    <citation type="submission" date="2016-10" db="EMBL/GenBank/DDBJ databases">
        <authorList>
            <person name="Varghese N."/>
            <person name="Submissions S."/>
        </authorList>
    </citation>
    <scope>NUCLEOTIDE SEQUENCE [LARGE SCALE GENOMIC DNA]</scope>
    <source>
        <strain evidence="2">DSM 12111</strain>
    </source>
</reference>
<dbReference type="EMBL" id="FNSC01000001">
    <property type="protein sequence ID" value="SEC25160.1"/>
    <property type="molecule type" value="Genomic_DNA"/>
</dbReference>